<dbReference type="GO" id="GO:0051536">
    <property type="term" value="F:iron-sulfur cluster binding"/>
    <property type="evidence" value="ECO:0007669"/>
    <property type="project" value="UniProtKB-KW"/>
</dbReference>
<dbReference type="GO" id="GO:0046872">
    <property type="term" value="F:metal ion binding"/>
    <property type="evidence" value="ECO:0007669"/>
    <property type="project" value="UniProtKB-KW"/>
</dbReference>
<evidence type="ECO:0000313" key="5">
    <source>
        <dbReference type="EMBL" id="SVA26410.1"/>
    </source>
</evidence>
<dbReference type="InterPro" id="IPR013785">
    <property type="entry name" value="Aldolase_TIM"/>
</dbReference>
<dbReference type="CDD" id="cd21109">
    <property type="entry name" value="SPASM"/>
    <property type="match status" value="1"/>
</dbReference>
<accession>A0A381UE36</accession>
<dbReference type="EMBL" id="UINC01006251">
    <property type="protein sequence ID" value="SVA26410.1"/>
    <property type="molecule type" value="Genomic_DNA"/>
</dbReference>
<proteinExistence type="predicted"/>
<dbReference type="NCBIfam" id="NF033640">
    <property type="entry name" value="N_Twi_rSAM"/>
    <property type="match status" value="1"/>
</dbReference>
<dbReference type="GO" id="GO:0003824">
    <property type="term" value="F:catalytic activity"/>
    <property type="evidence" value="ECO:0007669"/>
    <property type="project" value="InterPro"/>
</dbReference>
<evidence type="ECO:0000256" key="1">
    <source>
        <dbReference type="ARBA" id="ARBA00022691"/>
    </source>
</evidence>
<dbReference type="InterPro" id="IPR058240">
    <property type="entry name" value="rSAM_sf"/>
</dbReference>
<evidence type="ECO:0008006" key="6">
    <source>
        <dbReference type="Google" id="ProtNLM"/>
    </source>
</evidence>
<evidence type="ECO:0000256" key="3">
    <source>
        <dbReference type="ARBA" id="ARBA00023004"/>
    </source>
</evidence>
<dbReference type="AlphaFoldDB" id="A0A381UE36"/>
<evidence type="ECO:0000256" key="2">
    <source>
        <dbReference type="ARBA" id="ARBA00022723"/>
    </source>
</evidence>
<organism evidence="5">
    <name type="scientific">marine metagenome</name>
    <dbReference type="NCBI Taxonomy" id="408172"/>
    <lineage>
        <taxon>unclassified sequences</taxon>
        <taxon>metagenomes</taxon>
        <taxon>ecological metagenomes</taxon>
    </lineage>
</organism>
<evidence type="ECO:0000256" key="4">
    <source>
        <dbReference type="ARBA" id="ARBA00023014"/>
    </source>
</evidence>
<dbReference type="SFLD" id="SFLDS00029">
    <property type="entry name" value="Radical_SAM"/>
    <property type="match status" value="1"/>
</dbReference>
<gene>
    <name evidence="5" type="ORF">METZ01_LOCUS79264</name>
</gene>
<name>A0A381UE36_9ZZZZ</name>
<keyword evidence="1" id="KW-0949">S-adenosyl-L-methionine</keyword>
<dbReference type="PANTHER" id="PTHR11228:SF7">
    <property type="entry name" value="PQQA PEPTIDE CYCLASE"/>
    <property type="match status" value="1"/>
</dbReference>
<dbReference type="SUPFAM" id="SSF102114">
    <property type="entry name" value="Radical SAM enzymes"/>
    <property type="match status" value="1"/>
</dbReference>
<dbReference type="InterPro" id="IPR007197">
    <property type="entry name" value="rSAM"/>
</dbReference>
<keyword evidence="2" id="KW-0479">Metal-binding</keyword>
<dbReference type="Gene3D" id="3.20.20.70">
    <property type="entry name" value="Aldolase class I"/>
    <property type="match status" value="2"/>
</dbReference>
<reference evidence="5" key="1">
    <citation type="submission" date="2018-05" db="EMBL/GenBank/DDBJ databases">
        <authorList>
            <person name="Lanie J.A."/>
            <person name="Ng W.-L."/>
            <person name="Kazmierczak K.M."/>
            <person name="Andrzejewski T.M."/>
            <person name="Davidsen T.M."/>
            <person name="Wayne K.J."/>
            <person name="Tettelin H."/>
            <person name="Glass J.I."/>
            <person name="Rusch D."/>
            <person name="Podicherti R."/>
            <person name="Tsui H.-C.T."/>
            <person name="Winkler M.E."/>
        </authorList>
    </citation>
    <scope>NUCLEOTIDE SEQUENCE</scope>
</reference>
<protein>
    <recommendedName>
        <fullName evidence="6">Radical SAM core domain-containing protein</fullName>
    </recommendedName>
</protein>
<keyword evidence="4" id="KW-0411">Iron-sulfur</keyword>
<sequence length="465" mass="55042">MPSKTFCALPWMHLSTRPDGAMRVCCTANASNVGPTNAKNLGAKVGELRTEDGKPANLNVAGLNESWNNSYMKNVRKQMLAGERPPSCNKCYKEEEAGHNSKRMWETAYWLERFSLDEIIGETKEDGEIPPKIRYIDLRLGSKCNLKCIMCSPHDSSAWVPDWKAFYPQVKNETLKDSCQWHGGGADEWGATYNWYKNNPKFWEDLYSQIPNIYQLYFAGGESTIIEEHYTLLEKVIEMGYAPKIELRYNSNGVEMPDKLFELWDKFKRVRFHYSIDSIEKMNDYIRFPSKWEHQVKQFNVLDNTDDNVEVTVACAVQALNIYYIPDLIRWKLEQGFRKINMWPFGAGGVNYHFVYWPPHLNVKIFPQWFKEKVKSKYEDFYPWWEKNWEKGVPIWHKDKVTYEKWREASYGIKRLQGMISFMMSEDWSRRMPEFQEYLTLNDKIRGTNFKETFPEMTELYDYKK</sequence>
<dbReference type="PANTHER" id="PTHR11228">
    <property type="entry name" value="RADICAL SAM DOMAIN PROTEIN"/>
    <property type="match status" value="1"/>
</dbReference>
<dbReference type="InterPro" id="IPR050377">
    <property type="entry name" value="Radical_SAM_PqqE_MftC-like"/>
</dbReference>
<keyword evidence="3" id="KW-0408">Iron</keyword>